<dbReference type="AlphaFoldDB" id="R7Q7S4"/>
<accession>R7Q7S4</accession>
<dbReference type="GeneID" id="17322128"/>
<dbReference type="Gramene" id="CDF34592">
    <property type="protein sequence ID" value="CDF34592"/>
    <property type="gene ID" value="CHC_T00003293001"/>
</dbReference>
<name>R7Q7S4_CHOCR</name>
<dbReference type="Proteomes" id="UP000012073">
    <property type="component" value="Unassembled WGS sequence"/>
</dbReference>
<sequence length="74" mass="7912">MLGTRGVQSDESSPRDGAAILEALDAASRDRCLSKSPTTGGTTCWEVSDESARRYCRRPVVAPSISFSSNPHRG</sequence>
<gene>
    <name evidence="1" type="ORF">CHC_T00003293001</name>
</gene>
<keyword evidence="2" id="KW-1185">Reference proteome</keyword>
<reference evidence="2" key="1">
    <citation type="journal article" date="2013" name="Proc. Natl. Acad. Sci. U.S.A.">
        <title>Genome structure and metabolic features in the red seaweed Chondrus crispus shed light on evolution of the Archaeplastida.</title>
        <authorList>
            <person name="Collen J."/>
            <person name="Porcel B."/>
            <person name="Carre W."/>
            <person name="Ball S.G."/>
            <person name="Chaparro C."/>
            <person name="Tonon T."/>
            <person name="Barbeyron T."/>
            <person name="Michel G."/>
            <person name="Noel B."/>
            <person name="Valentin K."/>
            <person name="Elias M."/>
            <person name="Artiguenave F."/>
            <person name="Arun A."/>
            <person name="Aury J.M."/>
            <person name="Barbosa-Neto J.F."/>
            <person name="Bothwell J.H."/>
            <person name="Bouget F.Y."/>
            <person name="Brillet L."/>
            <person name="Cabello-Hurtado F."/>
            <person name="Capella-Gutierrez S."/>
            <person name="Charrier B."/>
            <person name="Cladiere L."/>
            <person name="Cock J.M."/>
            <person name="Coelho S.M."/>
            <person name="Colleoni C."/>
            <person name="Czjzek M."/>
            <person name="Da Silva C."/>
            <person name="Delage L."/>
            <person name="Denoeud F."/>
            <person name="Deschamps P."/>
            <person name="Dittami S.M."/>
            <person name="Gabaldon T."/>
            <person name="Gachon C.M."/>
            <person name="Groisillier A."/>
            <person name="Herve C."/>
            <person name="Jabbari K."/>
            <person name="Katinka M."/>
            <person name="Kloareg B."/>
            <person name="Kowalczyk N."/>
            <person name="Labadie K."/>
            <person name="Leblanc C."/>
            <person name="Lopez P.J."/>
            <person name="McLachlan D.H."/>
            <person name="Meslet-Cladiere L."/>
            <person name="Moustafa A."/>
            <person name="Nehr Z."/>
            <person name="Nyvall Collen P."/>
            <person name="Panaud O."/>
            <person name="Partensky F."/>
            <person name="Poulain J."/>
            <person name="Rensing S.A."/>
            <person name="Rousvoal S."/>
            <person name="Samson G."/>
            <person name="Symeonidi A."/>
            <person name="Weissenbach J."/>
            <person name="Zambounis A."/>
            <person name="Wincker P."/>
            <person name="Boyen C."/>
        </authorList>
    </citation>
    <scope>NUCLEOTIDE SEQUENCE [LARGE SCALE GENOMIC DNA]</scope>
    <source>
        <strain evidence="2">cv. Stackhouse</strain>
    </source>
</reference>
<dbReference type="EMBL" id="HG001701">
    <property type="protein sequence ID" value="CDF34592.1"/>
    <property type="molecule type" value="Genomic_DNA"/>
</dbReference>
<evidence type="ECO:0000313" key="2">
    <source>
        <dbReference type="Proteomes" id="UP000012073"/>
    </source>
</evidence>
<proteinExistence type="predicted"/>
<evidence type="ECO:0000313" key="1">
    <source>
        <dbReference type="EMBL" id="CDF34592.1"/>
    </source>
</evidence>
<organism evidence="1 2">
    <name type="scientific">Chondrus crispus</name>
    <name type="common">Carrageen Irish moss</name>
    <name type="synonym">Polymorpha crispa</name>
    <dbReference type="NCBI Taxonomy" id="2769"/>
    <lineage>
        <taxon>Eukaryota</taxon>
        <taxon>Rhodophyta</taxon>
        <taxon>Florideophyceae</taxon>
        <taxon>Rhodymeniophycidae</taxon>
        <taxon>Gigartinales</taxon>
        <taxon>Gigartinaceae</taxon>
        <taxon>Chondrus</taxon>
    </lineage>
</organism>
<dbReference type="KEGG" id="ccp:CHC_T00003293001"/>
<dbReference type="RefSeq" id="XP_005714411.1">
    <property type="nucleotide sequence ID" value="XM_005714354.1"/>
</dbReference>
<protein>
    <submittedName>
        <fullName evidence="1">Uncharacterized protein</fullName>
    </submittedName>
</protein>